<evidence type="ECO:0000256" key="2">
    <source>
        <dbReference type="SAM" id="Phobius"/>
    </source>
</evidence>
<dbReference type="RefSeq" id="WP_322411022.1">
    <property type="nucleotide sequence ID" value="NZ_CP139779.1"/>
</dbReference>
<dbReference type="PROSITE" id="PS50011">
    <property type="entry name" value="PROTEIN_KINASE_DOM"/>
    <property type="match status" value="1"/>
</dbReference>
<comment type="similarity">
    <text evidence="1">Belongs to the protein kinase superfamily. ADCK protein kinase family.</text>
</comment>
<dbReference type="InterPro" id="IPR011009">
    <property type="entry name" value="Kinase-like_dom_sf"/>
</dbReference>
<feature type="transmembrane region" description="Helical" evidence="2">
    <location>
        <begin position="624"/>
        <end position="642"/>
    </location>
</feature>
<organism evidence="4 5">
    <name type="scientific">Microbacterium invictum</name>
    <dbReference type="NCBI Taxonomy" id="515415"/>
    <lineage>
        <taxon>Bacteria</taxon>
        <taxon>Bacillati</taxon>
        <taxon>Actinomycetota</taxon>
        <taxon>Actinomycetes</taxon>
        <taxon>Micrococcales</taxon>
        <taxon>Microbacteriaceae</taxon>
        <taxon>Microbacterium</taxon>
    </lineage>
</organism>
<dbReference type="CDD" id="cd05121">
    <property type="entry name" value="ABC1_ADCK3-like"/>
    <property type="match status" value="1"/>
</dbReference>
<dbReference type="EMBL" id="CP139779">
    <property type="protein sequence ID" value="WQB70886.1"/>
    <property type="molecule type" value="Genomic_DNA"/>
</dbReference>
<accession>A0ABZ0VB71</accession>
<dbReference type="SUPFAM" id="SSF56112">
    <property type="entry name" value="Protein kinase-like (PK-like)"/>
    <property type="match status" value="1"/>
</dbReference>
<proteinExistence type="inferred from homology"/>
<dbReference type="Gene3D" id="1.10.510.10">
    <property type="entry name" value="Transferase(Phosphotransferase) domain 1"/>
    <property type="match status" value="1"/>
</dbReference>
<keyword evidence="2" id="KW-1133">Transmembrane helix</keyword>
<feature type="transmembrane region" description="Helical" evidence="2">
    <location>
        <begin position="74"/>
        <end position="99"/>
    </location>
</feature>
<evidence type="ECO:0000256" key="1">
    <source>
        <dbReference type="ARBA" id="ARBA00009670"/>
    </source>
</evidence>
<dbReference type="PANTHER" id="PTHR10566">
    <property type="entry name" value="CHAPERONE-ACTIVITY OF BC1 COMPLEX CABC1 -RELATED"/>
    <property type="match status" value="1"/>
</dbReference>
<name>A0ABZ0VB71_9MICO</name>
<evidence type="ECO:0000313" key="5">
    <source>
        <dbReference type="Proteomes" id="UP001324533"/>
    </source>
</evidence>
<sequence length="665" mass="72817">MPAWVIVGLIAIVFALIATWAARRLLDRRIGEIRAIILSVLVFLLSAPVALWMLQRSGVLDDDFAVAVEGVIALAFLALTLGWMFAIVVAVVMAVEFLWPTRGFRNPVTAFREALRRRDRARRYAQIVAIGSRHGLGLYQRHRRGDGDDLPTALVAALNQAGVTFVKLGQALSTREDVLPPEFVRALSTLQMDSTAIPWAEAQAAIVAELGRPLDDVFETVDERPLAAASVAQVHAATLLTGEAVVVKIQRPRARAQVTTDLDILERLATDAERRMEWARAYGLRALVVEFARALREELDYRVEAANTELLRGAIARSSDAKLLVPQVYPQFTTSRMLVLERVEGTPFSRLLPGDLDPERAVAIADNVVDSVFEQIAVRGVFHADLHPGNLVLREDDSVALVDFGAIGVIERSMRHLLVPFLIAILNEDDIAATDVVLLLCAPERGTSADRAALQHDIGVVLTRIHNDTGDENVFRALIDVLRGHRLAMPPSLLLVFRTLASLEGSLRRLQPDYDMVGHALQRAPHTARLMNSPRDLLLSAQSNGALLVEQLRRLPRRMENIGRSLEDGSFVVQLRRFSNPTERSWLDGLLGQVTVTTIGIALLLMGILLAVANGGPELTAEVAVSPFLGSIVALGGFLLLLRSLRRALRLRGDVAEGDAPEGEA</sequence>
<dbReference type="Pfam" id="PF03109">
    <property type="entry name" value="ABC1"/>
    <property type="match status" value="1"/>
</dbReference>
<feature type="transmembrane region" description="Helical" evidence="2">
    <location>
        <begin position="586"/>
        <end position="612"/>
    </location>
</feature>
<feature type="transmembrane region" description="Helical" evidence="2">
    <location>
        <begin position="35"/>
        <end position="54"/>
    </location>
</feature>
<keyword evidence="5" id="KW-1185">Reference proteome</keyword>
<dbReference type="InterPro" id="IPR000719">
    <property type="entry name" value="Prot_kinase_dom"/>
</dbReference>
<reference evidence="4 5" key="1">
    <citation type="submission" date="2023-06" db="EMBL/GenBank/DDBJ databases">
        <title>Rock-solubilizing bacteria, Microbacterium invictum, promotes re-establishment of vegetation in rocky wasteland by accelerating rock bio-weathering and reshaping soil bacterial community.</title>
        <authorList>
            <person name="Liu C."/>
        </authorList>
    </citation>
    <scope>NUCLEOTIDE SEQUENCE [LARGE SCALE GENOMIC DNA]</scope>
    <source>
        <strain evidence="4 5">X-18</strain>
    </source>
</reference>
<keyword evidence="2" id="KW-0472">Membrane</keyword>
<dbReference type="InterPro" id="IPR004147">
    <property type="entry name" value="ABC1_dom"/>
</dbReference>
<dbReference type="PANTHER" id="PTHR10566:SF113">
    <property type="entry name" value="PROTEIN ACTIVITY OF BC1 COMPLEX KINASE 7, CHLOROPLASTIC"/>
    <property type="match status" value="1"/>
</dbReference>
<evidence type="ECO:0000313" key="4">
    <source>
        <dbReference type="EMBL" id="WQB70886.1"/>
    </source>
</evidence>
<keyword evidence="2" id="KW-0812">Transmembrane</keyword>
<feature type="domain" description="Protein kinase" evidence="3">
    <location>
        <begin position="220"/>
        <end position="572"/>
    </location>
</feature>
<evidence type="ECO:0000259" key="3">
    <source>
        <dbReference type="PROSITE" id="PS50011"/>
    </source>
</evidence>
<dbReference type="Proteomes" id="UP001324533">
    <property type="component" value="Chromosome"/>
</dbReference>
<feature type="transmembrane region" description="Helical" evidence="2">
    <location>
        <begin position="6"/>
        <end position="23"/>
    </location>
</feature>
<protein>
    <submittedName>
        <fullName evidence="4">AarF/UbiB family protein</fullName>
    </submittedName>
</protein>
<gene>
    <name evidence="4" type="ORF">T9R20_02695</name>
</gene>
<dbReference type="InterPro" id="IPR050154">
    <property type="entry name" value="UbiB_kinase"/>
</dbReference>